<dbReference type="PROSITE" id="PS50302">
    <property type="entry name" value="PUM"/>
    <property type="match status" value="2"/>
</dbReference>
<feature type="compositionally biased region" description="Low complexity" evidence="4">
    <location>
        <begin position="150"/>
        <end position="173"/>
    </location>
</feature>
<dbReference type="InterPro" id="IPR000504">
    <property type="entry name" value="RRM_dom"/>
</dbReference>
<feature type="compositionally biased region" description="Gly residues" evidence="4">
    <location>
        <begin position="1407"/>
        <end position="1419"/>
    </location>
</feature>
<dbReference type="OrthoDB" id="2017782at2759"/>
<organism evidence="7 8">
    <name type="scientific">Rhodotorula graminis (strain WP1)</name>
    <dbReference type="NCBI Taxonomy" id="578459"/>
    <lineage>
        <taxon>Eukaryota</taxon>
        <taxon>Fungi</taxon>
        <taxon>Dikarya</taxon>
        <taxon>Basidiomycota</taxon>
        <taxon>Pucciniomycotina</taxon>
        <taxon>Microbotryomycetes</taxon>
        <taxon>Sporidiobolales</taxon>
        <taxon>Sporidiobolaceae</taxon>
        <taxon>Rhodotorula</taxon>
    </lineage>
</organism>
<sequence>MAAAADTRPAGSPPSALKSRTRELQQEDSLLSSSLPPSLSSAPPPLPPPQVHLHSSPESSLLLPTVQEHGPSHPVAATPSQFALSGRPRAGTLPSTFLTSSSSLRSRLGAADSLLLPTTAHGGAASLPGSGPTTPLDQPFPSALIPPAPASTSSASHSRLRSGSLTLPSSSLSSVFGSGVFSSGDWSPNTLGNGAPGGSSPAAPGPPRRLGGVGDVRSPDESAYGEDSHLRTLDYLGLADESSGPSNAASESLLPSSTSAFAPAYSAAPMQRLGSAGSVQPSSSGLNGFGAATHSRLRSHTLAAFPRSSSPAEALLHRSYPPPSSLPPPSSYLSSSLVSSPAPLVGVASPDDPYSHSHSSPSSSATPRHRSTSSTDSSRLLYATAVNLTEPSPHSGPEPPRPSPLVTLLPPSSSSSDAVASTTSSSGHSSAGGFGNHDLPARGRAATIGILDDSKSEMYSRRRAGTTAGIPPRHLGIGADVAAGGGAGGDGGAGGAGVGPVQAMASRMGRLGISEDPANPAAGWASLGRPPTPEGAISLTPPVQQPTRSLWVGNLDPKTSPADLQEVFAPYGAIESLRLIPDKECGFVNFVSVSDAMRAKEDVLNRLGGQLTKTSGLVRIGYGKAESTPAPTAPGLIHPRSTAAPAQLPGDLNLQTQPTRALWVGSIPPTTTPNHLLAVFSAFGAIESARVLTHKSCGFVNFERLDDAVAARKALSGREILGVEVGPVRIGFAKVPSKVSQAPFAHHVNGDGTPASSSSASNGINGGGVGSFPHVFGAVSQLSGASGIPVERQLADGHVHDYRSNLVMGLVSNGHYASAHAFQQPGGPSSASAAFGGQQQQQQEVNGNGKVVETSRATVNEMQMLMRELSQGDDELEEHVAAVAEVRPPQTYYTSIPLAVLSDPRFARRYAQHEAPRLREIRKRLDAEPSTDEVDAIAADLMDEVVPLASDYIGNTLVQKLFEQTSKPVRKLMLERISPHLAPIGTHKNGTWAVQKIIQCAEDDDEFAIIEQSLAPYTPPLLLNDFGNYVVQGALRFGSPWSDFVFDAMVDRIWEIGSGRFGARSTRQTLESPETPPLQRKRVAAAIVLNAIPLATSSNGALLLTWLLESSGLPNRYSLVAPRFVSHLSHLCTHKLSSQSLMRVINQREDDEAQRIMVDALVDPAAKVLEDVLKDHMNGVACVHKVAASTYLSGERREQVFARVKEVLETLGVQGAPAFRKLIDEVGGEYLGPSPGSTPPPPQGQGHYGGGRQNPRASPQQGFGGPSGGASGLPLPPSSPHSVSPQFQRRGPLGPPPPPPHHQHLNSHHLHPQHQPFGSPAMASYPYGPPPMGYLLQYGAPNGYGGYASPYYGGDGATLPPPPSLFNPGSPYSPSFAPPGSASSGPASPARSPHMQHPGLPPFSPGFGPGGVGGAGGAVSPGYPSISSPDPFSALRVGDGGGFNPAFSPMGSPPPPPPPYFGGFGAFAAQQNGAGGPFDVGAGHPGSVGY</sequence>
<dbReference type="InterPro" id="IPR011989">
    <property type="entry name" value="ARM-like"/>
</dbReference>
<dbReference type="InterPro" id="IPR035979">
    <property type="entry name" value="RBD_domain_sf"/>
</dbReference>
<name>A0A194S5Z8_RHOGW</name>
<keyword evidence="2" id="KW-0694">RNA-binding</keyword>
<dbReference type="PROSITE" id="PS50303">
    <property type="entry name" value="PUM_HD"/>
    <property type="match status" value="1"/>
</dbReference>
<protein>
    <recommendedName>
        <fullName evidence="9">PUM-HD domain-containing protein</fullName>
    </recommendedName>
</protein>
<dbReference type="InterPro" id="IPR001313">
    <property type="entry name" value="Pumilio_RNA-bd_rpt"/>
</dbReference>
<evidence type="ECO:0000313" key="8">
    <source>
        <dbReference type="Proteomes" id="UP000053890"/>
    </source>
</evidence>
<keyword evidence="1" id="KW-0677">Repeat</keyword>
<feature type="domain" description="RRM" evidence="5">
    <location>
        <begin position="660"/>
        <end position="735"/>
    </location>
</feature>
<dbReference type="Proteomes" id="UP000053890">
    <property type="component" value="Unassembled WGS sequence"/>
</dbReference>
<dbReference type="Pfam" id="PF00806">
    <property type="entry name" value="PUF"/>
    <property type="match status" value="2"/>
</dbReference>
<evidence type="ECO:0000256" key="2">
    <source>
        <dbReference type="PROSITE-ProRule" id="PRU00176"/>
    </source>
</evidence>
<dbReference type="InterPro" id="IPR052645">
    <property type="entry name" value="Pumilio_domain_protein"/>
</dbReference>
<dbReference type="RefSeq" id="XP_018271974.1">
    <property type="nucleotide sequence ID" value="XM_018416583.1"/>
</dbReference>
<feature type="compositionally biased region" description="Low complexity" evidence="4">
    <location>
        <begin position="1366"/>
        <end position="1393"/>
    </location>
</feature>
<dbReference type="SUPFAM" id="SSF48371">
    <property type="entry name" value="ARM repeat"/>
    <property type="match status" value="1"/>
</dbReference>
<evidence type="ECO:0000256" key="1">
    <source>
        <dbReference type="ARBA" id="ARBA00022737"/>
    </source>
</evidence>
<feature type="domain" description="RRM" evidence="5">
    <location>
        <begin position="548"/>
        <end position="625"/>
    </location>
</feature>
<dbReference type="SMART" id="SM00025">
    <property type="entry name" value="Pumilio"/>
    <property type="match status" value="5"/>
</dbReference>
<feature type="compositionally biased region" description="Low complexity" evidence="4">
    <location>
        <begin position="93"/>
        <end position="102"/>
    </location>
</feature>
<dbReference type="GO" id="GO:0003723">
    <property type="term" value="F:RNA binding"/>
    <property type="evidence" value="ECO:0007669"/>
    <property type="project" value="UniProtKB-UniRule"/>
</dbReference>
<dbReference type="SUPFAM" id="SSF54928">
    <property type="entry name" value="RNA-binding domain, RBD"/>
    <property type="match status" value="2"/>
</dbReference>
<feature type="region of interest" description="Disordered" evidence="4">
    <location>
        <begin position="187"/>
        <end position="227"/>
    </location>
</feature>
<feature type="region of interest" description="Disordered" evidence="4">
    <location>
        <begin position="821"/>
        <end position="849"/>
    </location>
</feature>
<feature type="compositionally biased region" description="Low complexity" evidence="4">
    <location>
        <begin position="1313"/>
        <end position="1323"/>
    </location>
</feature>
<feature type="region of interest" description="Disordered" evidence="4">
    <location>
        <begin position="1362"/>
        <end position="1457"/>
    </location>
</feature>
<feature type="compositionally biased region" description="Pro residues" evidence="4">
    <location>
        <begin position="320"/>
        <end position="330"/>
    </location>
</feature>
<gene>
    <name evidence="7" type="ORF">RHOBADRAFT_52935</name>
</gene>
<proteinExistence type="predicted"/>
<feature type="region of interest" description="Disordered" evidence="4">
    <location>
        <begin position="119"/>
        <end position="173"/>
    </location>
</feature>
<dbReference type="PROSITE" id="PS50102">
    <property type="entry name" value="RRM"/>
    <property type="match status" value="2"/>
</dbReference>
<feature type="region of interest" description="Disordered" evidence="4">
    <location>
        <begin position="314"/>
        <end position="441"/>
    </location>
</feature>
<feature type="compositionally biased region" description="Low complexity" evidence="4">
    <location>
        <begin position="51"/>
        <end position="64"/>
    </location>
</feature>
<evidence type="ECO:0000256" key="4">
    <source>
        <dbReference type="SAM" id="MobiDB-lite"/>
    </source>
</evidence>
<dbReference type="GO" id="GO:0000288">
    <property type="term" value="P:nuclear-transcribed mRNA catabolic process, deadenylation-dependent decay"/>
    <property type="evidence" value="ECO:0007669"/>
    <property type="project" value="TreeGrafter"/>
</dbReference>
<dbReference type="OMA" id="MASRMGR"/>
<feature type="compositionally biased region" description="Basic residues" evidence="4">
    <location>
        <begin position="1301"/>
        <end position="1312"/>
    </location>
</feature>
<dbReference type="InterPro" id="IPR012677">
    <property type="entry name" value="Nucleotide-bd_a/b_plait_sf"/>
</dbReference>
<dbReference type="PANTHER" id="PTHR47093">
    <property type="entry name" value="PROTEIN JSN1-RELATED"/>
    <property type="match status" value="1"/>
</dbReference>
<dbReference type="PANTHER" id="PTHR47093:SF1">
    <property type="entry name" value="PROTEIN JSN1-RELATED"/>
    <property type="match status" value="1"/>
</dbReference>
<dbReference type="SMART" id="SM00360">
    <property type="entry name" value="RRM"/>
    <property type="match status" value="2"/>
</dbReference>
<dbReference type="InterPro" id="IPR016024">
    <property type="entry name" value="ARM-type_fold"/>
</dbReference>
<feature type="compositionally biased region" description="Low complexity" evidence="4">
    <location>
        <begin position="29"/>
        <end position="41"/>
    </location>
</feature>
<feature type="compositionally biased region" description="Pro residues" evidence="4">
    <location>
        <begin position="394"/>
        <end position="403"/>
    </location>
</feature>
<evidence type="ECO:0000259" key="6">
    <source>
        <dbReference type="PROSITE" id="PS50303"/>
    </source>
</evidence>
<dbReference type="CDD" id="cd00590">
    <property type="entry name" value="RRM_SF"/>
    <property type="match status" value="2"/>
</dbReference>
<evidence type="ECO:0000256" key="3">
    <source>
        <dbReference type="PROSITE-ProRule" id="PRU00317"/>
    </source>
</evidence>
<feature type="region of interest" description="Disordered" evidence="4">
    <location>
        <begin position="1"/>
        <end position="102"/>
    </location>
</feature>
<feature type="repeat" description="Pumilio" evidence="3">
    <location>
        <begin position="976"/>
        <end position="1011"/>
    </location>
</feature>
<evidence type="ECO:0000259" key="5">
    <source>
        <dbReference type="PROSITE" id="PS50102"/>
    </source>
</evidence>
<reference evidence="7 8" key="1">
    <citation type="journal article" date="2015" name="Front. Microbiol.">
        <title>Genome sequence of the plant growth promoting endophytic yeast Rhodotorula graminis WP1.</title>
        <authorList>
            <person name="Firrincieli A."/>
            <person name="Otillar R."/>
            <person name="Salamov A."/>
            <person name="Schmutz J."/>
            <person name="Khan Z."/>
            <person name="Redman R.S."/>
            <person name="Fleck N.D."/>
            <person name="Lindquist E."/>
            <person name="Grigoriev I.V."/>
            <person name="Doty S.L."/>
        </authorList>
    </citation>
    <scope>NUCLEOTIDE SEQUENCE [LARGE SCALE GENOMIC DNA]</scope>
    <source>
        <strain evidence="7 8">WP1</strain>
    </source>
</reference>
<dbReference type="STRING" id="578459.A0A194S5Z8"/>
<dbReference type="Pfam" id="PF00076">
    <property type="entry name" value="RRM_1"/>
    <property type="match status" value="2"/>
</dbReference>
<evidence type="ECO:0008006" key="9">
    <source>
        <dbReference type="Google" id="ProtNLM"/>
    </source>
</evidence>
<evidence type="ECO:0000313" key="7">
    <source>
        <dbReference type="EMBL" id="KPV75925.1"/>
    </source>
</evidence>
<dbReference type="EMBL" id="KQ474077">
    <property type="protein sequence ID" value="KPV75925.1"/>
    <property type="molecule type" value="Genomic_DNA"/>
</dbReference>
<feature type="compositionally biased region" description="Low complexity" evidence="4">
    <location>
        <begin position="331"/>
        <end position="379"/>
    </location>
</feature>
<dbReference type="InterPro" id="IPR033133">
    <property type="entry name" value="PUM-HD"/>
</dbReference>
<feature type="compositionally biased region" description="Low complexity" evidence="4">
    <location>
        <begin position="823"/>
        <end position="843"/>
    </location>
</feature>
<keyword evidence="8" id="KW-1185">Reference proteome</keyword>
<dbReference type="Gene3D" id="1.25.10.10">
    <property type="entry name" value="Leucine-rich Repeat Variant"/>
    <property type="match status" value="1"/>
</dbReference>
<dbReference type="GeneID" id="28977031"/>
<feature type="repeat" description="Pumilio" evidence="3">
    <location>
        <begin position="940"/>
        <end position="975"/>
    </location>
</feature>
<feature type="compositionally biased region" description="Gly residues" evidence="4">
    <location>
        <begin position="1262"/>
        <end position="1271"/>
    </location>
</feature>
<feature type="region of interest" description="Disordered" evidence="4">
    <location>
        <begin position="1227"/>
        <end position="1323"/>
    </location>
</feature>
<dbReference type="Gene3D" id="3.30.70.330">
    <property type="match status" value="2"/>
</dbReference>
<feature type="compositionally biased region" description="Low complexity" evidence="4">
    <location>
        <begin position="404"/>
        <end position="429"/>
    </location>
</feature>
<feature type="domain" description="PUM-HD" evidence="6">
    <location>
        <begin position="878"/>
        <end position="1230"/>
    </location>
</feature>
<accession>A0A194S5Z8</accession>